<name>A0ABQ0NXH4_9PROT</name>
<evidence type="ECO:0000313" key="2">
    <source>
        <dbReference type="EMBL" id="GBQ05468.1"/>
    </source>
</evidence>
<reference evidence="2" key="1">
    <citation type="submission" date="2013-04" db="EMBL/GenBank/DDBJ databases">
        <title>The genome sequencing project of 58 acetic acid bacteria.</title>
        <authorList>
            <person name="Okamoto-Kainuma A."/>
            <person name="Ishikawa M."/>
            <person name="Umino S."/>
            <person name="Koizumi Y."/>
            <person name="Shiwa Y."/>
            <person name="Yoshikawa H."/>
            <person name="Matsutani M."/>
            <person name="Matsushita K."/>
        </authorList>
    </citation>
    <scope>NUCLEOTIDE SEQUENCE</scope>
    <source>
        <strain evidence="2">DSM 15669</strain>
    </source>
</reference>
<gene>
    <name evidence="2" type="ORF">AA15669_0473</name>
</gene>
<proteinExistence type="predicted"/>
<sequence length="77" mass="8714">MSVEQQQTEQQGSAHSVDRLEAALKQLGFALEQHENQAELQRKATEARMTALSERIKTLETRITSLLGETTETEERT</sequence>
<dbReference type="RefSeq" id="WP_018980307.1">
    <property type="nucleotide sequence ID" value="NZ_BAQD01000005.1"/>
</dbReference>
<keyword evidence="1" id="KW-0175">Coiled coil</keyword>
<protein>
    <recommendedName>
        <fullName evidence="4">DUF904 domain-containing protein</fullName>
    </recommendedName>
</protein>
<comment type="caution">
    <text evidence="2">The sequence shown here is derived from an EMBL/GenBank/DDBJ whole genome shotgun (WGS) entry which is preliminary data.</text>
</comment>
<keyword evidence="3" id="KW-1185">Reference proteome</keyword>
<accession>A0ABQ0NXH4</accession>
<evidence type="ECO:0008006" key="4">
    <source>
        <dbReference type="Google" id="ProtNLM"/>
    </source>
</evidence>
<evidence type="ECO:0000313" key="3">
    <source>
        <dbReference type="Proteomes" id="UP001062901"/>
    </source>
</evidence>
<dbReference type="Proteomes" id="UP001062901">
    <property type="component" value="Unassembled WGS sequence"/>
</dbReference>
<dbReference type="EMBL" id="BAQD01000005">
    <property type="protein sequence ID" value="GBQ05468.1"/>
    <property type="molecule type" value="Genomic_DNA"/>
</dbReference>
<feature type="coiled-coil region" evidence="1">
    <location>
        <begin position="17"/>
        <end position="69"/>
    </location>
</feature>
<organism evidence="2 3">
    <name type="scientific">Saccharibacter floricola DSM 15669</name>
    <dbReference type="NCBI Taxonomy" id="1123227"/>
    <lineage>
        <taxon>Bacteria</taxon>
        <taxon>Pseudomonadati</taxon>
        <taxon>Pseudomonadota</taxon>
        <taxon>Alphaproteobacteria</taxon>
        <taxon>Acetobacterales</taxon>
        <taxon>Acetobacteraceae</taxon>
        <taxon>Saccharibacter</taxon>
    </lineage>
</organism>
<evidence type="ECO:0000256" key="1">
    <source>
        <dbReference type="SAM" id="Coils"/>
    </source>
</evidence>